<feature type="compositionally biased region" description="Low complexity" evidence="1">
    <location>
        <begin position="379"/>
        <end position="393"/>
    </location>
</feature>
<evidence type="ECO:0000313" key="3">
    <source>
        <dbReference type="EMBL" id="ELT87836.1"/>
    </source>
</evidence>
<dbReference type="EnsemblMetazoa" id="CapteT208138">
    <property type="protein sequence ID" value="CapteP208138"/>
    <property type="gene ID" value="CapteG208138"/>
</dbReference>
<sequence length="511" mass="56991">MADTITEEIQTVATNEESSVEASDQVAEIAEDNSQPEDPIPIKPNSFIPQREVVDALFQENFANYSPDKLADLERRYEEQNTGQLYQFSDMDLAELPEFSESKEIEAADVNGTDMRQTTGCETPTGRPKQSRSGIHPPVIKYYMNSLTKKLTSLQKTHEDRMQAQTEKEQAPIMDERDVPEPGTIVHVQHNPPNPLLQEEQPEGIVQQMTMEQDNVQDMDQQQCLSQFRDLLRMPESLTANQLAPLQGMSNDISQDEVAEAAAFLQRMDPGWGGSDPYGQTYDDDRSSIQVAPQPYVSSTPYGSQRSEDNLTYPSPCADLNYLTPINKVGQHSMNLTFDPSSGWENSSSSLAASSILETPSQPTSSQLLNSTGSVERTSSSQESAEGSGSISEDFPTPSSQNPLQRPPGHLKLPTASQLNDAVFNRVQICIDQNNSCYGNDNREILKSKERMRRSRMKDACDKLRRILPLTTQKVDKASMLERAASYICYLQSCLGSSMPQLNQDYLANYD</sequence>
<feature type="compositionally biased region" description="Low complexity" evidence="1">
    <location>
        <begin position="341"/>
        <end position="355"/>
    </location>
</feature>
<feature type="compositionally biased region" description="Polar residues" evidence="1">
    <location>
        <begin position="356"/>
        <end position="378"/>
    </location>
</feature>
<evidence type="ECO:0000313" key="4">
    <source>
        <dbReference type="EnsemblMetazoa" id="CapteP208138"/>
    </source>
</evidence>
<accession>R7T4Q1</accession>
<organism evidence="3">
    <name type="scientific">Capitella teleta</name>
    <name type="common">Polychaete worm</name>
    <dbReference type="NCBI Taxonomy" id="283909"/>
    <lineage>
        <taxon>Eukaryota</taxon>
        <taxon>Metazoa</taxon>
        <taxon>Spiralia</taxon>
        <taxon>Lophotrochozoa</taxon>
        <taxon>Annelida</taxon>
        <taxon>Polychaeta</taxon>
        <taxon>Sedentaria</taxon>
        <taxon>Scolecida</taxon>
        <taxon>Capitellidae</taxon>
        <taxon>Capitella</taxon>
    </lineage>
</organism>
<reference evidence="4" key="3">
    <citation type="submission" date="2015-06" db="UniProtKB">
        <authorList>
            <consortium name="EnsemblMetazoa"/>
        </authorList>
    </citation>
    <scope>IDENTIFICATION</scope>
</reference>
<dbReference type="CDD" id="cd19683">
    <property type="entry name" value="bHLH_SOHLH_like"/>
    <property type="match status" value="1"/>
</dbReference>
<dbReference type="SMART" id="SM00353">
    <property type="entry name" value="HLH"/>
    <property type="match status" value="1"/>
</dbReference>
<dbReference type="SUPFAM" id="SSF47459">
    <property type="entry name" value="HLH, helix-loop-helix DNA-binding domain"/>
    <property type="match status" value="1"/>
</dbReference>
<dbReference type="InterPro" id="IPR011598">
    <property type="entry name" value="bHLH_dom"/>
</dbReference>
<evidence type="ECO:0000313" key="5">
    <source>
        <dbReference type="Proteomes" id="UP000014760"/>
    </source>
</evidence>
<dbReference type="AlphaFoldDB" id="R7T4Q1"/>
<feature type="region of interest" description="Disordered" evidence="1">
    <location>
        <begin position="1"/>
        <end position="25"/>
    </location>
</feature>
<evidence type="ECO:0000256" key="1">
    <source>
        <dbReference type="SAM" id="MobiDB-lite"/>
    </source>
</evidence>
<dbReference type="HOGENOM" id="CLU_533456_0_0_1"/>
<feature type="compositionally biased region" description="Polar residues" evidence="1">
    <location>
        <begin position="7"/>
        <end position="22"/>
    </location>
</feature>
<keyword evidence="5" id="KW-1185">Reference proteome</keyword>
<dbReference type="InterPro" id="IPR036638">
    <property type="entry name" value="HLH_DNA-bd_sf"/>
</dbReference>
<dbReference type="Pfam" id="PF00010">
    <property type="entry name" value="HLH"/>
    <property type="match status" value="1"/>
</dbReference>
<gene>
    <name evidence="3" type="ORF">CAPTEDRAFT_208138</name>
</gene>
<proteinExistence type="predicted"/>
<evidence type="ECO:0000259" key="2">
    <source>
        <dbReference type="PROSITE" id="PS50888"/>
    </source>
</evidence>
<reference evidence="3 5" key="2">
    <citation type="journal article" date="2013" name="Nature">
        <title>Insights into bilaterian evolution from three spiralian genomes.</title>
        <authorList>
            <person name="Simakov O."/>
            <person name="Marletaz F."/>
            <person name="Cho S.J."/>
            <person name="Edsinger-Gonzales E."/>
            <person name="Havlak P."/>
            <person name="Hellsten U."/>
            <person name="Kuo D.H."/>
            <person name="Larsson T."/>
            <person name="Lv J."/>
            <person name="Arendt D."/>
            <person name="Savage R."/>
            <person name="Osoegawa K."/>
            <person name="de Jong P."/>
            <person name="Grimwood J."/>
            <person name="Chapman J.A."/>
            <person name="Shapiro H."/>
            <person name="Aerts A."/>
            <person name="Otillar R.P."/>
            <person name="Terry A.Y."/>
            <person name="Boore J.L."/>
            <person name="Grigoriev I.V."/>
            <person name="Lindberg D.R."/>
            <person name="Seaver E.C."/>
            <person name="Weisblat D.A."/>
            <person name="Putnam N.H."/>
            <person name="Rokhsar D.S."/>
        </authorList>
    </citation>
    <scope>NUCLEOTIDE SEQUENCE</scope>
    <source>
        <strain evidence="3 5">I ESC-2004</strain>
    </source>
</reference>
<name>R7T4Q1_CAPTE</name>
<dbReference type="EMBL" id="AMQN01015652">
    <property type="status" value="NOT_ANNOTATED_CDS"/>
    <property type="molecule type" value="Genomic_DNA"/>
</dbReference>
<feature type="domain" description="BHLH" evidence="2">
    <location>
        <begin position="441"/>
        <end position="491"/>
    </location>
</feature>
<protein>
    <recommendedName>
        <fullName evidence="2">BHLH domain-containing protein</fullName>
    </recommendedName>
</protein>
<reference evidence="5" key="1">
    <citation type="submission" date="2012-12" db="EMBL/GenBank/DDBJ databases">
        <authorList>
            <person name="Hellsten U."/>
            <person name="Grimwood J."/>
            <person name="Chapman J.A."/>
            <person name="Shapiro H."/>
            <person name="Aerts A."/>
            <person name="Otillar R.P."/>
            <person name="Terry A.Y."/>
            <person name="Boore J.L."/>
            <person name="Simakov O."/>
            <person name="Marletaz F."/>
            <person name="Cho S.-J."/>
            <person name="Edsinger-Gonzales E."/>
            <person name="Havlak P."/>
            <person name="Kuo D.-H."/>
            <person name="Larsson T."/>
            <person name="Lv J."/>
            <person name="Arendt D."/>
            <person name="Savage R."/>
            <person name="Osoegawa K."/>
            <person name="de Jong P."/>
            <person name="Lindberg D.R."/>
            <person name="Seaver E.C."/>
            <person name="Weisblat D.A."/>
            <person name="Putnam N.H."/>
            <person name="Grigoriev I.V."/>
            <person name="Rokhsar D.S."/>
        </authorList>
    </citation>
    <scope>NUCLEOTIDE SEQUENCE</scope>
    <source>
        <strain evidence="5">I ESC-2004</strain>
    </source>
</reference>
<dbReference type="Proteomes" id="UP000014760">
    <property type="component" value="Unassembled WGS sequence"/>
</dbReference>
<dbReference type="GO" id="GO:0046983">
    <property type="term" value="F:protein dimerization activity"/>
    <property type="evidence" value="ECO:0007669"/>
    <property type="project" value="InterPro"/>
</dbReference>
<dbReference type="PROSITE" id="PS50888">
    <property type="entry name" value="BHLH"/>
    <property type="match status" value="1"/>
</dbReference>
<feature type="region of interest" description="Disordered" evidence="1">
    <location>
        <begin position="105"/>
        <end position="136"/>
    </location>
</feature>
<dbReference type="EMBL" id="KB312113">
    <property type="protein sequence ID" value="ELT87836.1"/>
    <property type="molecule type" value="Genomic_DNA"/>
</dbReference>
<feature type="region of interest" description="Disordered" evidence="1">
    <location>
        <begin position="341"/>
        <end position="414"/>
    </location>
</feature>
<dbReference type="Gene3D" id="4.10.280.10">
    <property type="entry name" value="Helix-loop-helix DNA-binding domain"/>
    <property type="match status" value="1"/>
</dbReference>